<evidence type="ECO:0000256" key="2">
    <source>
        <dbReference type="ARBA" id="ARBA00022801"/>
    </source>
</evidence>
<evidence type="ECO:0000313" key="5">
    <source>
        <dbReference type="Proteomes" id="UP001600894"/>
    </source>
</evidence>
<protein>
    <submittedName>
        <fullName evidence="4">NUDIX hydrolase</fullName>
    </submittedName>
</protein>
<keyword evidence="2 4" id="KW-0378">Hydrolase</keyword>
<dbReference type="EMBL" id="BAABXL010000001">
    <property type="protein sequence ID" value="GAA6270120.1"/>
    <property type="molecule type" value="Genomic_DNA"/>
</dbReference>
<dbReference type="CDD" id="cd03424">
    <property type="entry name" value="NUDIX_ADPRase_Nudt5_UGPPase_Nudt14"/>
    <property type="match status" value="1"/>
</dbReference>
<proteinExistence type="predicted"/>
<dbReference type="InterPro" id="IPR000086">
    <property type="entry name" value="NUDIX_hydrolase_dom"/>
</dbReference>
<name>A0ABQ0B1G3_9FIRM</name>
<dbReference type="Gene3D" id="3.90.79.10">
    <property type="entry name" value="Nucleoside Triphosphate Pyrophosphohydrolase"/>
    <property type="match status" value="1"/>
</dbReference>
<keyword evidence="5" id="KW-1185">Reference proteome</keyword>
<organism evidence="4 5">
    <name type="scientific">Enterocloster alcoholdehydrogenati</name>
    <dbReference type="NCBI Taxonomy" id="2547410"/>
    <lineage>
        <taxon>Bacteria</taxon>
        <taxon>Bacillati</taxon>
        <taxon>Bacillota</taxon>
        <taxon>Clostridia</taxon>
        <taxon>Lachnospirales</taxon>
        <taxon>Lachnospiraceae</taxon>
        <taxon>Enterocloster</taxon>
    </lineage>
</organism>
<sequence length="193" mass="22086">MGQKPENEGMPVVRLDRQLKYQGNILKIYEDTVLANGHEAHWDYIHHDGAAAVVPVTDEGKLLMVRQYRNALDRFTLEIPAGKLDDPREPKIECAYRELEEETGFKTEKLEYLISVNTTVAFCDEAIDIFVAHNLVPSHQHLDEDEVIEVEAWELKDLEALIYEGKITDGKTIAAIMAYGRKYRSVDKKDELV</sequence>
<dbReference type="Pfam" id="PF00293">
    <property type="entry name" value="NUDIX"/>
    <property type="match status" value="1"/>
</dbReference>
<dbReference type="PANTHER" id="PTHR11839">
    <property type="entry name" value="UDP/ADP-SUGAR PYROPHOSPHATASE"/>
    <property type="match status" value="1"/>
</dbReference>
<dbReference type="GO" id="GO:0016787">
    <property type="term" value="F:hydrolase activity"/>
    <property type="evidence" value="ECO:0007669"/>
    <property type="project" value="UniProtKB-KW"/>
</dbReference>
<evidence type="ECO:0000313" key="4">
    <source>
        <dbReference type="EMBL" id="GAA6270120.1"/>
    </source>
</evidence>
<gene>
    <name evidence="4" type="ORF">F130042H8_31800</name>
</gene>
<dbReference type="SUPFAM" id="SSF55811">
    <property type="entry name" value="Nudix"/>
    <property type="match status" value="1"/>
</dbReference>
<dbReference type="InterPro" id="IPR015797">
    <property type="entry name" value="NUDIX_hydrolase-like_dom_sf"/>
</dbReference>
<evidence type="ECO:0000259" key="3">
    <source>
        <dbReference type="PROSITE" id="PS51462"/>
    </source>
</evidence>
<reference evidence="4 5" key="1">
    <citation type="submission" date="2024-04" db="EMBL/GenBank/DDBJ databases">
        <title>Defined microbial consortia suppress multidrug-resistant proinflammatory Enterobacteriaceae via ecological control.</title>
        <authorList>
            <person name="Furuichi M."/>
            <person name="Kawaguchi T."/>
            <person name="Pust M."/>
            <person name="Yasuma K."/>
            <person name="Plichta D."/>
            <person name="Hasegawa N."/>
            <person name="Ohya T."/>
            <person name="Bhattarai S."/>
            <person name="Sasajima S."/>
            <person name="Aoto Y."/>
            <person name="Tuganbaev T."/>
            <person name="Yaginuma M."/>
            <person name="Ueda M."/>
            <person name="Okahashi N."/>
            <person name="Amafuji K."/>
            <person name="Kiridooshi Y."/>
            <person name="Sugita K."/>
            <person name="Strazar M."/>
            <person name="Skelly A."/>
            <person name="Suda W."/>
            <person name="Hattori M."/>
            <person name="Nakamoto N."/>
            <person name="Caballero S."/>
            <person name="Norman J."/>
            <person name="Olle B."/>
            <person name="Tanoue T."/>
            <person name="Arita M."/>
            <person name="Bucci V."/>
            <person name="Atarashi K."/>
            <person name="Xavier R."/>
            <person name="Honda K."/>
        </authorList>
    </citation>
    <scope>NUCLEOTIDE SEQUENCE [LARGE SCALE GENOMIC DNA]</scope>
    <source>
        <strain evidence="5">f13</strain>
    </source>
</reference>
<accession>A0ABQ0B1G3</accession>
<comment type="cofactor">
    <cofactor evidence="1">
        <name>Mg(2+)</name>
        <dbReference type="ChEBI" id="CHEBI:18420"/>
    </cofactor>
</comment>
<dbReference type="PANTHER" id="PTHR11839:SF18">
    <property type="entry name" value="NUDIX HYDROLASE DOMAIN-CONTAINING PROTEIN"/>
    <property type="match status" value="1"/>
</dbReference>
<feature type="domain" description="Nudix hydrolase" evidence="3">
    <location>
        <begin position="45"/>
        <end position="175"/>
    </location>
</feature>
<dbReference type="PROSITE" id="PS51462">
    <property type="entry name" value="NUDIX"/>
    <property type="match status" value="1"/>
</dbReference>
<dbReference type="Proteomes" id="UP001600894">
    <property type="component" value="Unassembled WGS sequence"/>
</dbReference>
<evidence type="ECO:0000256" key="1">
    <source>
        <dbReference type="ARBA" id="ARBA00001946"/>
    </source>
</evidence>
<comment type="caution">
    <text evidence="4">The sequence shown here is derived from an EMBL/GenBank/DDBJ whole genome shotgun (WGS) entry which is preliminary data.</text>
</comment>
<dbReference type="RefSeq" id="WP_176255441.1">
    <property type="nucleotide sequence ID" value="NZ_BAABXL010000001.1"/>
</dbReference>